<evidence type="ECO:0000313" key="1">
    <source>
        <dbReference type="EMBL" id="SVE02034.1"/>
    </source>
</evidence>
<name>A0A383A2V0_9ZZZZ</name>
<reference evidence="1" key="1">
    <citation type="submission" date="2018-05" db="EMBL/GenBank/DDBJ databases">
        <authorList>
            <person name="Lanie J.A."/>
            <person name="Ng W.-L."/>
            <person name="Kazmierczak K.M."/>
            <person name="Andrzejewski T.M."/>
            <person name="Davidsen T.M."/>
            <person name="Wayne K.J."/>
            <person name="Tettelin H."/>
            <person name="Glass J.I."/>
            <person name="Rusch D."/>
            <person name="Podicherti R."/>
            <person name="Tsui H.-C.T."/>
            <person name="Winkler M.E."/>
        </authorList>
    </citation>
    <scope>NUCLEOTIDE SEQUENCE</scope>
</reference>
<dbReference type="EMBL" id="UINC01188692">
    <property type="protein sequence ID" value="SVE02034.1"/>
    <property type="molecule type" value="Genomic_DNA"/>
</dbReference>
<gene>
    <name evidence="1" type="ORF">METZ01_LOCUS454888</name>
</gene>
<accession>A0A383A2V0</accession>
<proteinExistence type="predicted"/>
<organism evidence="1">
    <name type="scientific">marine metagenome</name>
    <dbReference type="NCBI Taxonomy" id="408172"/>
    <lineage>
        <taxon>unclassified sequences</taxon>
        <taxon>metagenomes</taxon>
        <taxon>ecological metagenomes</taxon>
    </lineage>
</organism>
<feature type="non-terminal residue" evidence="1">
    <location>
        <position position="1"/>
    </location>
</feature>
<dbReference type="AlphaFoldDB" id="A0A383A2V0"/>
<protein>
    <submittedName>
        <fullName evidence="1">Uncharacterized protein</fullName>
    </submittedName>
</protein>
<sequence>VRKFSIRSLIDKGDATPTGSIIINDHIGAIAVSRSPKRLFGANWDTLLAYELSVDGNPIQHYERNSFIRNLPNWSIAVQDWKVHEGFLIASGLDKSSKLLASHPRSLIQLINFKTRQIIAELRLPRRASGNFTREGMAVFDEHIWLLPDDLGEENKLYRFALNELLKVGRESLRVKN</sequence>